<dbReference type="SUPFAM" id="SSF52540">
    <property type="entry name" value="P-loop containing nucleoside triphosphate hydrolases"/>
    <property type="match status" value="2"/>
</dbReference>
<comment type="caution">
    <text evidence="3">The sequence shown here is derived from an EMBL/GenBank/DDBJ whole genome shotgun (WGS) entry which is preliminary data.</text>
</comment>
<evidence type="ECO:0000313" key="3">
    <source>
        <dbReference type="EMBL" id="KAK7442066.1"/>
    </source>
</evidence>
<reference evidence="3 4" key="1">
    <citation type="submission" date="2024-01" db="EMBL/GenBank/DDBJ databases">
        <title>A draft genome for the cacao thread blight pathogen Marasmiellus scandens.</title>
        <authorList>
            <person name="Baruah I.K."/>
            <person name="Leung J."/>
            <person name="Bukari Y."/>
            <person name="Amoako-Attah I."/>
            <person name="Meinhardt L.W."/>
            <person name="Bailey B.A."/>
            <person name="Cohen S.P."/>
        </authorList>
    </citation>
    <scope>NUCLEOTIDE SEQUENCE [LARGE SCALE GENOMIC DNA]</scope>
    <source>
        <strain evidence="3 4">GH-19</strain>
    </source>
</reference>
<dbReference type="EMBL" id="JBANRG010000060">
    <property type="protein sequence ID" value="KAK7442066.1"/>
    <property type="molecule type" value="Genomic_DNA"/>
</dbReference>
<accession>A0ABR1IWW6</accession>
<keyword evidence="4" id="KW-1185">Reference proteome</keyword>
<evidence type="ECO:0000313" key="4">
    <source>
        <dbReference type="Proteomes" id="UP001498398"/>
    </source>
</evidence>
<evidence type="ECO:0008006" key="5">
    <source>
        <dbReference type="Google" id="ProtNLM"/>
    </source>
</evidence>
<dbReference type="InterPro" id="IPR027417">
    <property type="entry name" value="P-loop_NTPase"/>
</dbReference>
<dbReference type="PANTHER" id="PTHR43117">
    <property type="entry name" value="OSMOPROTECTANT IMPORT ATP-BINDING PROTEIN OSMV"/>
    <property type="match status" value="1"/>
</dbReference>
<evidence type="ECO:0000256" key="1">
    <source>
        <dbReference type="ARBA" id="ARBA00005417"/>
    </source>
</evidence>
<name>A0ABR1IWW6_9AGAR</name>
<sequence>MLLGHLQISPHLPLPGGLFLFLHGTGEDPLQAISIVSFRNRRRTSGGAFYDYSARYSAVQEEDRITLRQNMFLETMPREKMPYEDDFVEEEERPMLLSENERQTFDELVGKMGLDSFLDLPMIALSNGQTRRARILKAIVAKPRPELLLLDKPLTFVKGGKVVVGNKEQVLRAELESSQQYSISGLLPSAHQPAKVGEIVADLQNVKLQYQDRKVLKNLNWQIRQGSGKTTLLSLLTSDHPQSYTQLTHLHLFSKPRSHIPTPQLRSMIGVLSPEIFDAFPRRPALSRSTRAGQHLDLDKSLREQSARKVRNYRPGQILPPFVPRGKILAVM</sequence>
<proteinExistence type="inferred from homology"/>
<keyword evidence="2" id="KW-0813">Transport</keyword>
<gene>
    <name evidence="3" type="ORF">VKT23_016342</name>
</gene>
<comment type="similarity">
    <text evidence="1">Belongs to the ABC transporter superfamily.</text>
</comment>
<dbReference type="Proteomes" id="UP001498398">
    <property type="component" value="Unassembled WGS sequence"/>
</dbReference>
<dbReference type="PANTHER" id="PTHR43117:SF4">
    <property type="entry name" value="OSMOPROTECTANT IMPORT ATP-BINDING PROTEIN OSMV"/>
    <property type="match status" value="1"/>
</dbReference>
<protein>
    <recommendedName>
        <fullName evidence="5">ABC transporter domain-containing protein</fullName>
    </recommendedName>
</protein>
<organism evidence="3 4">
    <name type="scientific">Marasmiellus scandens</name>
    <dbReference type="NCBI Taxonomy" id="2682957"/>
    <lineage>
        <taxon>Eukaryota</taxon>
        <taxon>Fungi</taxon>
        <taxon>Dikarya</taxon>
        <taxon>Basidiomycota</taxon>
        <taxon>Agaricomycotina</taxon>
        <taxon>Agaricomycetes</taxon>
        <taxon>Agaricomycetidae</taxon>
        <taxon>Agaricales</taxon>
        <taxon>Marasmiineae</taxon>
        <taxon>Omphalotaceae</taxon>
        <taxon>Marasmiellus</taxon>
    </lineage>
</organism>
<dbReference type="Gene3D" id="3.40.50.300">
    <property type="entry name" value="P-loop containing nucleotide triphosphate hydrolases"/>
    <property type="match status" value="2"/>
</dbReference>
<evidence type="ECO:0000256" key="2">
    <source>
        <dbReference type="ARBA" id="ARBA00022448"/>
    </source>
</evidence>